<proteinExistence type="predicted"/>
<dbReference type="EMBL" id="JAENGZ010001484">
    <property type="protein sequence ID" value="KAG6947793.1"/>
    <property type="molecule type" value="Genomic_DNA"/>
</dbReference>
<accession>A0A8T1TSK0</accession>
<protein>
    <submittedName>
        <fullName evidence="1">Uncharacterized protein</fullName>
    </submittedName>
</protein>
<dbReference type="OrthoDB" id="127980at2759"/>
<reference evidence="1" key="1">
    <citation type="submission" date="2021-01" db="EMBL/GenBank/DDBJ databases">
        <title>Phytophthora aleatoria, a newly-described species from Pinus radiata is distinct from Phytophthora cactorum isolates based on comparative genomics.</title>
        <authorList>
            <person name="Mcdougal R."/>
            <person name="Panda P."/>
            <person name="Williams N."/>
            <person name="Studholme D.J."/>
        </authorList>
    </citation>
    <scope>NUCLEOTIDE SEQUENCE</scope>
    <source>
        <strain evidence="1">NZFS 3830</strain>
    </source>
</reference>
<dbReference type="Proteomes" id="UP000688947">
    <property type="component" value="Unassembled WGS sequence"/>
</dbReference>
<gene>
    <name evidence="1" type="ORF">JG687_00015873</name>
</gene>
<organism evidence="1 2">
    <name type="scientific">Phytophthora cactorum</name>
    <dbReference type="NCBI Taxonomy" id="29920"/>
    <lineage>
        <taxon>Eukaryota</taxon>
        <taxon>Sar</taxon>
        <taxon>Stramenopiles</taxon>
        <taxon>Oomycota</taxon>
        <taxon>Peronosporomycetes</taxon>
        <taxon>Peronosporales</taxon>
        <taxon>Peronosporaceae</taxon>
        <taxon>Phytophthora</taxon>
    </lineage>
</organism>
<evidence type="ECO:0000313" key="1">
    <source>
        <dbReference type="EMBL" id="KAG6947793.1"/>
    </source>
</evidence>
<evidence type="ECO:0000313" key="2">
    <source>
        <dbReference type="Proteomes" id="UP000688947"/>
    </source>
</evidence>
<dbReference type="VEuPathDB" id="FungiDB:PC110_g5446"/>
<sequence length="145" mass="16271">MYRATAALMSRAVEAVITMQEQQGITLWAITAYRVAVHHARQADGLPLSIPNDNTTTLDTEKVCLGMQQQQNDTDTDYGEIEVQLFGAWIKIPVRISSLRTVLRLPQLAIFTSGVFHGYTPQFSEPGGEDIPDLDHVQFIEHEHH</sequence>
<dbReference type="AlphaFoldDB" id="A0A8T1TSK0"/>
<name>A0A8T1TSK0_9STRA</name>
<comment type="caution">
    <text evidence="1">The sequence shown here is derived from an EMBL/GenBank/DDBJ whole genome shotgun (WGS) entry which is preliminary data.</text>
</comment>